<comment type="caution">
    <text evidence="3">The sequence shown here is derived from an EMBL/GenBank/DDBJ whole genome shotgun (WGS) entry which is preliminary data.</text>
</comment>
<dbReference type="PANTHER" id="PTHR10381:SF11">
    <property type="entry name" value="ATP-DEPENDENT CLP PROTEASE PROTEOLYTIC SUBUNIT, MITOCHONDRIAL"/>
    <property type="match status" value="1"/>
</dbReference>
<dbReference type="InterPro" id="IPR029045">
    <property type="entry name" value="ClpP/crotonase-like_dom_sf"/>
</dbReference>
<dbReference type="InterPro" id="IPR001907">
    <property type="entry name" value="ClpP"/>
</dbReference>
<dbReference type="OrthoDB" id="2017408at2759"/>
<dbReference type="Gene3D" id="3.90.226.10">
    <property type="entry name" value="2-enoyl-CoA Hydratase, Chain A, domain 1"/>
    <property type="match status" value="1"/>
</dbReference>
<dbReference type="GO" id="GO:0009368">
    <property type="term" value="C:endopeptidase Clp complex"/>
    <property type="evidence" value="ECO:0007669"/>
    <property type="project" value="TreeGrafter"/>
</dbReference>
<evidence type="ECO:0000313" key="3">
    <source>
        <dbReference type="EMBL" id="CAA0811562.1"/>
    </source>
</evidence>
<dbReference type="PANTHER" id="PTHR10381">
    <property type="entry name" value="ATP-DEPENDENT CLP PROTEASE PROTEOLYTIC SUBUNIT"/>
    <property type="match status" value="1"/>
</dbReference>
<dbReference type="GO" id="GO:0004176">
    <property type="term" value="F:ATP-dependent peptidase activity"/>
    <property type="evidence" value="ECO:0007669"/>
    <property type="project" value="InterPro"/>
</dbReference>
<dbReference type="GO" id="GO:0006515">
    <property type="term" value="P:protein quality control for misfolded or incompletely synthesized proteins"/>
    <property type="evidence" value="ECO:0007669"/>
    <property type="project" value="TreeGrafter"/>
</dbReference>
<accession>A0A9N7R4X2</accession>
<dbReference type="Proteomes" id="UP001153555">
    <property type="component" value="Unassembled WGS sequence"/>
</dbReference>
<dbReference type="InterPro" id="IPR023562">
    <property type="entry name" value="ClpP/TepA"/>
</dbReference>
<dbReference type="AlphaFoldDB" id="A0A9N7R4X2"/>
<dbReference type="SUPFAM" id="SSF52096">
    <property type="entry name" value="ClpP/crotonase"/>
    <property type="match status" value="1"/>
</dbReference>
<dbReference type="GO" id="GO:0009532">
    <property type="term" value="C:plastid stroma"/>
    <property type="evidence" value="ECO:0007669"/>
    <property type="project" value="UniProtKB-ARBA"/>
</dbReference>
<organism evidence="3 4">
    <name type="scientific">Striga hermonthica</name>
    <name type="common">Purple witchweed</name>
    <name type="synonym">Buchnera hermonthica</name>
    <dbReference type="NCBI Taxonomy" id="68872"/>
    <lineage>
        <taxon>Eukaryota</taxon>
        <taxon>Viridiplantae</taxon>
        <taxon>Streptophyta</taxon>
        <taxon>Embryophyta</taxon>
        <taxon>Tracheophyta</taxon>
        <taxon>Spermatophyta</taxon>
        <taxon>Magnoliopsida</taxon>
        <taxon>eudicotyledons</taxon>
        <taxon>Gunneridae</taxon>
        <taxon>Pentapetalae</taxon>
        <taxon>asterids</taxon>
        <taxon>lamiids</taxon>
        <taxon>Lamiales</taxon>
        <taxon>Orobanchaceae</taxon>
        <taxon>Buchnereae</taxon>
        <taxon>Striga</taxon>
    </lineage>
</organism>
<dbReference type="EMBL" id="CACSLK010008833">
    <property type="protein sequence ID" value="CAA0811562.1"/>
    <property type="molecule type" value="Genomic_DNA"/>
</dbReference>
<evidence type="ECO:0000313" key="4">
    <source>
        <dbReference type="Proteomes" id="UP001153555"/>
    </source>
</evidence>
<dbReference type="Pfam" id="PF00574">
    <property type="entry name" value="CLP_protease"/>
    <property type="match status" value="1"/>
</dbReference>
<keyword evidence="3" id="KW-0645">Protease</keyword>
<dbReference type="PRINTS" id="PR00127">
    <property type="entry name" value="CLPPROTEASEP"/>
</dbReference>
<protein>
    <recommendedName>
        <fullName evidence="2">ATP-dependent Clp protease proteolytic subunit</fullName>
    </recommendedName>
</protein>
<gene>
    <name evidence="3" type="ORF">SHERM_12613</name>
</gene>
<dbReference type="GO" id="GO:0051117">
    <property type="term" value="F:ATPase binding"/>
    <property type="evidence" value="ECO:0007669"/>
    <property type="project" value="TreeGrafter"/>
</dbReference>
<keyword evidence="4" id="KW-1185">Reference proteome</keyword>
<reference evidence="3" key="1">
    <citation type="submission" date="2019-12" db="EMBL/GenBank/DDBJ databases">
        <authorList>
            <person name="Scholes J."/>
        </authorList>
    </citation>
    <scope>NUCLEOTIDE SEQUENCE</scope>
</reference>
<dbReference type="GO" id="GO:0004252">
    <property type="term" value="F:serine-type endopeptidase activity"/>
    <property type="evidence" value="ECO:0007669"/>
    <property type="project" value="InterPro"/>
</dbReference>
<name>A0A9N7R4X2_STRHE</name>
<evidence type="ECO:0000256" key="1">
    <source>
        <dbReference type="ARBA" id="ARBA00007039"/>
    </source>
</evidence>
<proteinExistence type="inferred from homology"/>
<keyword evidence="3" id="KW-0378">Hydrolase</keyword>
<comment type="similarity">
    <text evidence="1 2">Belongs to the peptidase S14 family.</text>
</comment>
<sequence>MMQSLLWRNLWPSSIFNADVGRRWYGLILMVIEHSSREKRAYDILSWLLKERIICINSPISDDIAHIVVAQLLFLESENSSKPIHMFLNSPGGAITAGPLEVPVIFEVMCSLVETEQLPVSPWLILVGPGQRSVDHESHPVYPEHVLMTPLQAENGN</sequence>
<evidence type="ECO:0000256" key="2">
    <source>
        <dbReference type="RuleBase" id="RU003567"/>
    </source>
</evidence>